<dbReference type="EMBL" id="CABWIL020000035">
    <property type="protein sequence ID" value="CAB3972904.1"/>
    <property type="molecule type" value="Genomic_DNA"/>
</dbReference>
<evidence type="ECO:0000313" key="1">
    <source>
        <dbReference type="EMBL" id="CAB3972904.1"/>
    </source>
</evidence>
<name>A0A6J5JLZ2_9BURK</name>
<reference evidence="1 2" key="1">
    <citation type="submission" date="2020-04" db="EMBL/GenBank/DDBJ databases">
        <authorList>
            <person name="Depoorter E."/>
        </authorList>
    </citation>
    <scope>NUCLEOTIDE SEQUENCE [LARGE SCALE GENOMIC DNA]</scope>
    <source>
        <strain evidence="1 2">BCC0217</strain>
    </source>
</reference>
<sequence>MNFFQQPFIRGYGRLTWLLTTKAKAHMMSTDYFTELELFGNLPRWLRELTTKIENHAELRIEAVLKDQKGMTREFGKGKARIQLPVGGPPRHNVSVYDELLHLERYFVDGVPKLVCDDEHEFEGDADARLPQLFARLDKQIEYLFIVPRELARYQGARRYWEERIGALLNEPMLPDDGALIAWAFVHRVLRGERR</sequence>
<protein>
    <submittedName>
        <fullName evidence="1">Uncharacterized protein</fullName>
    </submittedName>
</protein>
<proteinExistence type="predicted"/>
<accession>A0A6J5JLZ2</accession>
<dbReference type="AlphaFoldDB" id="A0A6J5JLZ2"/>
<evidence type="ECO:0000313" key="2">
    <source>
        <dbReference type="Proteomes" id="UP000494301"/>
    </source>
</evidence>
<gene>
    <name evidence="1" type="ORF">BLA3211_07220</name>
</gene>
<dbReference type="Proteomes" id="UP000494301">
    <property type="component" value="Unassembled WGS sequence"/>
</dbReference>
<organism evidence="1 2">
    <name type="scientific">Burkholderia aenigmatica</name>
    <dbReference type="NCBI Taxonomy" id="2015348"/>
    <lineage>
        <taxon>Bacteria</taxon>
        <taxon>Pseudomonadati</taxon>
        <taxon>Pseudomonadota</taxon>
        <taxon>Betaproteobacteria</taxon>
        <taxon>Burkholderiales</taxon>
        <taxon>Burkholderiaceae</taxon>
        <taxon>Burkholderia</taxon>
        <taxon>Burkholderia cepacia complex</taxon>
    </lineage>
</organism>